<name>A0A8S1JB41_9CHLO</name>
<keyword evidence="2" id="KW-1185">Reference proteome</keyword>
<proteinExistence type="predicted"/>
<dbReference type="AlphaFoldDB" id="A0A8S1JB41"/>
<protein>
    <submittedName>
        <fullName evidence="1">Uncharacterized protein</fullName>
    </submittedName>
</protein>
<reference evidence="1" key="1">
    <citation type="submission" date="2020-12" db="EMBL/GenBank/DDBJ databases">
        <authorList>
            <person name="Iha C."/>
        </authorList>
    </citation>
    <scope>NUCLEOTIDE SEQUENCE</scope>
</reference>
<accession>A0A8S1JB41</accession>
<gene>
    <name evidence="1" type="ORF">OSTQU699_LOCUS9636</name>
</gene>
<organism evidence="1 2">
    <name type="scientific">Ostreobium quekettii</name>
    <dbReference type="NCBI Taxonomy" id="121088"/>
    <lineage>
        <taxon>Eukaryota</taxon>
        <taxon>Viridiplantae</taxon>
        <taxon>Chlorophyta</taxon>
        <taxon>core chlorophytes</taxon>
        <taxon>Ulvophyceae</taxon>
        <taxon>TCBD clade</taxon>
        <taxon>Bryopsidales</taxon>
        <taxon>Ostreobineae</taxon>
        <taxon>Ostreobiaceae</taxon>
        <taxon>Ostreobium</taxon>
    </lineage>
</organism>
<sequence length="268" mass="29942">MSLEVLKKELVALGAPAAEVEQAFVVETIPIHTTKMDYAGNIRRNSVEVGMEVGALEGASMEVEFGPDWTQNYVFSAVPKTLHRFRSRPSAEKMFKWAVLKAPRGRGPLFQRRWFLVMEMWTSSRLVFLKCDRAARVKILGRVEPPLSINQLVELISGLKLAQVGASLRIDPEFVGLHKVVRDAECACVVKVLNNRPLKSSGRIEKTGFFKSADEAVREERLLDEVARQLKWCQDDVLNDVVTLDDAKLVEVEGGRPGVFESVADFGS</sequence>
<dbReference type="EMBL" id="CAJHUC010002728">
    <property type="protein sequence ID" value="CAD7704281.1"/>
    <property type="molecule type" value="Genomic_DNA"/>
</dbReference>
<dbReference type="Proteomes" id="UP000708148">
    <property type="component" value="Unassembled WGS sequence"/>
</dbReference>
<comment type="caution">
    <text evidence="1">The sequence shown here is derived from an EMBL/GenBank/DDBJ whole genome shotgun (WGS) entry which is preliminary data.</text>
</comment>
<evidence type="ECO:0000313" key="1">
    <source>
        <dbReference type="EMBL" id="CAD7704281.1"/>
    </source>
</evidence>
<evidence type="ECO:0000313" key="2">
    <source>
        <dbReference type="Proteomes" id="UP000708148"/>
    </source>
</evidence>